<name>A0A0R3Q8I1_9BILA</name>
<feature type="compositionally biased region" description="Gly residues" evidence="1">
    <location>
        <begin position="1"/>
        <end position="10"/>
    </location>
</feature>
<protein>
    <submittedName>
        <fullName evidence="2">DUF1115 domain-containing protein</fullName>
    </submittedName>
</protein>
<dbReference type="AlphaFoldDB" id="A0A0R3Q8I1"/>
<organism evidence="2">
    <name type="scientific">Brugia timori</name>
    <dbReference type="NCBI Taxonomy" id="42155"/>
    <lineage>
        <taxon>Eukaryota</taxon>
        <taxon>Metazoa</taxon>
        <taxon>Ecdysozoa</taxon>
        <taxon>Nematoda</taxon>
        <taxon>Chromadorea</taxon>
        <taxon>Rhabditida</taxon>
        <taxon>Spirurina</taxon>
        <taxon>Spiruromorpha</taxon>
        <taxon>Filarioidea</taxon>
        <taxon>Onchocercidae</taxon>
        <taxon>Brugia</taxon>
    </lineage>
</organism>
<proteinExistence type="predicted"/>
<evidence type="ECO:0000313" key="2">
    <source>
        <dbReference type="WBParaSite" id="BTMF_0000263901-mRNA-1"/>
    </source>
</evidence>
<dbReference type="WBParaSite" id="BTMF_0000263901-mRNA-1">
    <property type="protein sequence ID" value="BTMF_0000263901-mRNA-1"/>
    <property type="gene ID" value="BTMF_0000263901"/>
</dbReference>
<reference evidence="2" key="1">
    <citation type="submission" date="2017-02" db="UniProtKB">
        <authorList>
            <consortium name="WormBaseParasite"/>
        </authorList>
    </citation>
    <scope>IDENTIFICATION</scope>
</reference>
<accession>A0A0R3Q8I1</accession>
<sequence>LRDASRGGGESEANRVVHLVTADDAGSDVTDIGDGPEADPTDEPPRPPAGGGARPSLKRVNGSVHSPTRVKIGSSVPISHVLTIVDEHSWDELGTCRIALRRCYLKRVVRMQSVHGPCRLADGAELFRKLSSGMLLGMALGASNVLAVRHEAGSWSSDMH</sequence>
<feature type="region of interest" description="Disordered" evidence="1">
    <location>
        <begin position="1"/>
        <end position="68"/>
    </location>
</feature>
<evidence type="ECO:0000256" key="1">
    <source>
        <dbReference type="SAM" id="MobiDB-lite"/>
    </source>
</evidence>